<evidence type="ECO:0000259" key="1">
    <source>
        <dbReference type="Pfam" id="PF13847"/>
    </source>
</evidence>
<sequence>MSGDNNSFIASGSDLMRRAMQNRRLIPDVSHLKPIIDELPAGSVVCEVGCGAGGITLDIAQKYPHITVLGMDVDEESIKLAKEAKEKAETTNIRYVHGDACNLDKLIQVEGFEALDGGCDLVYSHASIMHTGDQPAAVAHMRKATKPNGTTSLKEGDMGLFFAYPENPGMKRWLETFPTLSLGKGADPYIGRKLVSLVLGAGFAHSQLKDVSMSGQMQWRPQVKPGMVMGFGQIVRQSELGEDDKKLIVEGLEEWSKYEDGVVCFPSVIVTAVKEA</sequence>
<dbReference type="InterPro" id="IPR053173">
    <property type="entry name" value="SAM-binding_MTase"/>
</dbReference>
<dbReference type="AlphaFoldDB" id="A0A9W9C6R1"/>
<keyword evidence="3" id="KW-1185">Reference proteome</keyword>
<dbReference type="OrthoDB" id="10017101at2759"/>
<name>A0A9W9C6R1_9PLEO</name>
<gene>
    <name evidence="2" type="ORF">N0V89_011059</name>
</gene>
<evidence type="ECO:0000313" key="2">
    <source>
        <dbReference type="EMBL" id="KAJ4347121.1"/>
    </source>
</evidence>
<evidence type="ECO:0000313" key="3">
    <source>
        <dbReference type="Proteomes" id="UP001140513"/>
    </source>
</evidence>
<dbReference type="SUPFAM" id="SSF53335">
    <property type="entry name" value="S-adenosyl-L-methionine-dependent methyltransferases"/>
    <property type="match status" value="1"/>
</dbReference>
<dbReference type="Proteomes" id="UP001140513">
    <property type="component" value="Unassembled WGS sequence"/>
</dbReference>
<protein>
    <recommendedName>
        <fullName evidence="1">Methyltransferase domain-containing protein</fullName>
    </recommendedName>
</protein>
<dbReference type="EMBL" id="JAPEUX010000008">
    <property type="protein sequence ID" value="KAJ4347121.1"/>
    <property type="molecule type" value="Genomic_DNA"/>
</dbReference>
<feature type="domain" description="Methyltransferase" evidence="1">
    <location>
        <begin position="42"/>
        <end position="156"/>
    </location>
</feature>
<organism evidence="2 3">
    <name type="scientific">Didymosphaeria variabile</name>
    <dbReference type="NCBI Taxonomy" id="1932322"/>
    <lineage>
        <taxon>Eukaryota</taxon>
        <taxon>Fungi</taxon>
        <taxon>Dikarya</taxon>
        <taxon>Ascomycota</taxon>
        <taxon>Pezizomycotina</taxon>
        <taxon>Dothideomycetes</taxon>
        <taxon>Pleosporomycetidae</taxon>
        <taxon>Pleosporales</taxon>
        <taxon>Massarineae</taxon>
        <taxon>Didymosphaeriaceae</taxon>
        <taxon>Didymosphaeria</taxon>
    </lineage>
</organism>
<comment type="caution">
    <text evidence="2">The sequence shown here is derived from an EMBL/GenBank/DDBJ whole genome shotgun (WGS) entry which is preliminary data.</text>
</comment>
<dbReference type="CDD" id="cd02440">
    <property type="entry name" value="AdoMet_MTases"/>
    <property type="match status" value="1"/>
</dbReference>
<dbReference type="InterPro" id="IPR029063">
    <property type="entry name" value="SAM-dependent_MTases_sf"/>
</dbReference>
<reference evidence="2" key="1">
    <citation type="submission" date="2022-10" db="EMBL/GenBank/DDBJ databases">
        <title>Tapping the CABI collections for fungal endophytes: first genome assemblies for Collariella, Neodidymelliopsis, Ascochyta clinopodiicola, Didymella pomorum, Didymosphaeria variabile, Neocosmospora piperis and Neocucurbitaria cava.</title>
        <authorList>
            <person name="Hill R."/>
        </authorList>
    </citation>
    <scope>NUCLEOTIDE SEQUENCE</scope>
    <source>
        <strain evidence="2">IMI 356815</strain>
    </source>
</reference>
<dbReference type="RefSeq" id="XP_056066921.1">
    <property type="nucleotide sequence ID" value="XM_056219794.1"/>
</dbReference>
<accession>A0A9W9C6R1</accession>
<dbReference type="GeneID" id="80914589"/>
<dbReference type="InterPro" id="IPR025714">
    <property type="entry name" value="Methyltranfer_dom"/>
</dbReference>
<proteinExistence type="predicted"/>
<dbReference type="PANTHER" id="PTHR45128:SF1">
    <property type="entry name" value="S-ADENOSYLMETHIONINE-DEPENDENT METHYLTRANSFERASE RV2258C"/>
    <property type="match status" value="1"/>
</dbReference>
<dbReference type="PANTHER" id="PTHR45128">
    <property type="entry name" value="METHYLTRANSFERASE TYPE 11"/>
    <property type="match status" value="1"/>
</dbReference>
<dbReference type="Gene3D" id="3.40.50.150">
    <property type="entry name" value="Vaccinia Virus protein VP39"/>
    <property type="match status" value="1"/>
</dbReference>
<dbReference type="Pfam" id="PF13847">
    <property type="entry name" value="Methyltransf_31"/>
    <property type="match status" value="1"/>
</dbReference>